<dbReference type="Proteomes" id="UP001358193">
    <property type="component" value="Segment"/>
</dbReference>
<organism evidence="1 2">
    <name type="scientific">phage Lak_Megaphage_Sonny</name>
    <dbReference type="NCBI Taxonomy" id="3109229"/>
    <lineage>
        <taxon>Viruses</taxon>
        <taxon>Duplodnaviria</taxon>
        <taxon>Heunggongvirae</taxon>
        <taxon>Uroviricota</taxon>
        <taxon>Caudoviricetes</taxon>
        <taxon>Caudoviricetes code 15 clade</taxon>
    </lineage>
</organism>
<dbReference type="EMBL" id="OR769223">
    <property type="protein sequence ID" value="WQJ53673.1"/>
    <property type="molecule type" value="Genomic_DNA"/>
</dbReference>
<protein>
    <submittedName>
        <fullName evidence="1">Uncharacterized protein</fullName>
    </submittedName>
</protein>
<reference evidence="1 2" key="1">
    <citation type="submission" date="2023-11" db="EMBL/GenBank/DDBJ databases">
        <authorList>
            <person name="Cook R."/>
            <person name="Crisci M."/>
            <person name="Pye H."/>
            <person name="Adriaenssens E."/>
            <person name="Santini J."/>
        </authorList>
    </citation>
    <scope>NUCLEOTIDE SEQUENCE [LARGE SCALE GENOMIC DNA]</scope>
    <source>
        <strain evidence="1">Lak_Megaphage_Sonny</strain>
    </source>
</reference>
<accession>A0ABZ0Z3A1</accession>
<name>A0ABZ0Z3A1_9CAUD</name>
<evidence type="ECO:0000313" key="1">
    <source>
        <dbReference type="EMBL" id="WQJ53673.1"/>
    </source>
</evidence>
<evidence type="ECO:0000313" key="2">
    <source>
        <dbReference type="Proteomes" id="UP001358193"/>
    </source>
</evidence>
<sequence length="111" mass="11789">MIEQSKATNALFEGIDLTNVSVDQIQNSKKLYNYIIESYEIAKEQGKPLEDVIDEGIFSAIALGALGATAGPAIMKAVCKCLGIDQNGCLGQLLTSRVVLTAVCGELGLRL</sequence>
<keyword evidence="2" id="KW-1185">Reference proteome</keyword>
<proteinExistence type="predicted"/>